<sequence>MKFRVKTLLLLVIYLILVSYLIKRTARETFDVNTNPPSLAILMTVRNCEKYLPFIFRNLNSLCDAFGPCTIIFAYDNCTDNSAELLNKYAQQHNNSNGKVKVIVKEVKNNNSRLRTVRIAKARNACLEQMEGLKVLPDYFIVVDPDNINEKPWNVPKIKTIIEKTNAKWDSVSFNTVDYYDVWALQYGEFMHHCWGYRSGNRVVDIIRKDILKKLSKLDSEDFLECYSAFNGFAIYKTEMFKGLRYDGLYENGKKLYPEDNIKRTNKFLKSLDKDINLDFRENKLLCEHIYYHMTAMNKRGAKIRISPQNIFTK</sequence>
<dbReference type="AlphaFoldDB" id="A0A6C0FCY9"/>
<feature type="domain" description="Glycosyltransferase 2-like" evidence="1">
    <location>
        <begin position="41"/>
        <end position="167"/>
    </location>
</feature>
<accession>A0A6C0FCY9</accession>
<dbReference type="Gene3D" id="3.90.550.10">
    <property type="entry name" value="Spore Coat Polysaccharide Biosynthesis Protein SpsA, Chain A"/>
    <property type="match status" value="1"/>
</dbReference>
<dbReference type="Pfam" id="PF00535">
    <property type="entry name" value="Glycos_transf_2"/>
    <property type="match status" value="1"/>
</dbReference>
<reference evidence="2" key="1">
    <citation type="journal article" date="2020" name="Nature">
        <title>Giant virus diversity and host interactions through global metagenomics.</title>
        <authorList>
            <person name="Schulz F."/>
            <person name="Roux S."/>
            <person name="Paez-Espino D."/>
            <person name="Jungbluth S."/>
            <person name="Walsh D.A."/>
            <person name="Denef V.J."/>
            <person name="McMahon K.D."/>
            <person name="Konstantinidis K.T."/>
            <person name="Eloe-Fadrosh E.A."/>
            <person name="Kyrpides N.C."/>
            <person name="Woyke T."/>
        </authorList>
    </citation>
    <scope>NUCLEOTIDE SEQUENCE</scope>
    <source>
        <strain evidence="2">GVMAG-S-ERX556101-89</strain>
    </source>
</reference>
<dbReference type="SUPFAM" id="SSF53448">
    <property type="entry name" value="Nucleotide-diphospho-sugar transferases"/>
    <property type="match status" value="1"/>
</dbReference>
<organism evidence="2">
    <name type="scientific">viral metagenome</name>
    <dbReference type="NCBI Taxonomy" id="1070528"/>
    <lineage>
        <taxon>unclassified sequences</taxon>
        <taxon>metagenomes</taxon>
        <taxon>organismal metagenomes</taxon>
    </lineage>
</organism>
<dbReference type="CDD" id="cd00761">
    <property type="entry name" value="Glyco_tranf_GTA_type"/>
    <property type="match status" value="1"/>
</dbReference>
<dbReference type="InterPro" id="IPR029044">
    <property type="entry name" value="Nucleotide-diphossugar_trans"/>
</dbReference>
<protein>
    <recommendedName>
        <fullName evidence="1">Glycosyltransferase 2-like domain-containing protein</fullName>
    </recommendedName>
</protein>
<dbReference type="InterPro" id="IPR001173">
    <property type="entry name" value="Glyco_trans_2-like"/>
</dbReference>
<name>A0A6C0FCY9_9ZZZZ</name>
<dbReference type="EMBL" id="MN738830">
    <property type="protein sequence ID" value="QHT38429.1"/>
    <property type="molecule type" value="Genomic_DNA"/>
</dbReference>
<proteinExistence type="predicted"/>
<evidence type="ECO:0000259" key="1">
    <source>
        <dbReference type="Pfam" id="PF00535"/>
    </source>
</evidence>
<evidence type="ECO:0000313" key="2">
    <source>
        <dbReference type="EMBL" id="QHT38429.1"/>
    </source>
</evidence>